<organism evidence="2 3">
    <name type="scientific">BD1-7 clade bacterium</name>
    <dbReference type="NCBI Taxonomy" id="2029982"/>
    <lineage>
        <taxon>Bacteria</taxon>
        <taxon>Pseudomonadati</taxon>
        <taxon>Pseudomonadota</taxon>
        <taxon>Gammaproteobacteria</taxon>
        <taxon>Cellvibrionales</taxon>
        <taxon>Spongiibacteraceae</taxon>
        <taxon>BD1-7 clade</taxon>
    </lineage>
</organism>
<feature type="domain" description="RmlD-like substrate binding" evidence="1">
    <location>
        <begin position="23"/>
        <end position="227"/>
    </location>
</feature>
<sequence>MIDVELPPLQALKGKRVALFGCGDIGVRLARQLIAAGALVHAYRRQPSTLPADIPATACDFSVPATMNGISQTTYDYAIITLTPNRHESDRAAAYRQGYLTNLSNILDALSLASLQKVFWVSSTSVYGQNDDSVVDETSATEPLGETGRILLQAEGLIRQLGDKGCIVRFSGIYRDTHRMISKLRAGELAAKVDQDYYSNRIHVVDCAGMLGFLLQQHSLGVALDKVYIGTDCTPVRYTDLVDWLAESLRLPLDKTSEAKKPAVGSKRLSNHRILDAGYTFVFPSFKEGMRAIAQQ</sequence>
<dbReference type="AlphaFoldDB" id="A0A5S9MXZ6"/>
<evidence type="ECO:0000313" key="2">
    <source>
        <dbReference type="EMBL" id="CAA0082767.1"/>
    </source>
</evidence>
<dbReference type="Proteomes" id="UP000434580">
    <property type="component" value="Unassembled WGS sequence"/>
</dbReference>
<name>A0A5S9MXZ6_9GAMM</name>
<evidence type="ECO:0000313" key="3">
    <source>
        <dbReference type="Proteomes" id="UP000434580"/>
    </source>
</evidence>
<reference evidence="2 3" key="1">
    <citation type="submission" date="2019-11" db="EMBL/GenBank/DDBJ databases">
        <authorList>
            <person name="Holert J."/>
        </authorList>
    </citation>
    <scope>NUCLEOTIDE SEQUENCE [LARGE SCALE GENOMIC DNA]</scope>
    <source>
        <strain evidence="2">BC5_2</strain>
    </source>
</reference>
<proteinExistence type="predicted"/>
<gene>
    <name evidence="2" type="primary">yeeZ</name>
    <name evidence="2" type="ORF">DPBNPPHM_00500</name>
</gene>
<dbReference type="InterPro" id="IPR029903">
    <property type="entry name" value="RmlD-like-bd"/>
</dbReference>
<dbReference type="Pfam" id="PF04321">
    <property type="entry name" value="RmlD_sub_bind"/>
    <property type="match status" value="1"/>
</dbReference>
<dbReference type="Gene3D" id="3.40.50.720">
    <property type="entry name" value="NAD(P)-binding Rossmann-like Domain"/>
    <property type="match status" value="1"/>
</dbReference>
<protein>
    <submittedName>
        <fullName evidence="2">Protein YeeZ</fullName>
    </submittedName>
</protein>
<dbReference type="EMBL" id="CACSII010000001">
    <property type="protein sequence ID" value="CAA0082767.1"/>
    <property type="molecule type" value="Genomic_DNA"/>
</dbReference>
<dbReference type="SUPFAM" id="SSF51735">
    <property type="entry name" value="NAD(P)-binding Rossmann-fold domains"/>
    <property type="match status" value="1"/>
</dbReference>
<dbReference type="InterPro" id="IPR036291">
    <property type="entry name" value="NAD(P)-bd_dom_sf"/>
</dbReference>
<accession>A0A5S9MXZ6</accession>
<evidence type="ECO:0000259" key="1">
    <source>
        <dbReference type="Pfam" id="PF04321"/>
    </source>
</evidence>
<dbReference type="OrthoDB" id="9808276at2"/>